<dbReference type="Gene3D" id="2.30.110.10">
    <property type="entry name" value="Electron Transport, Fmn-binding Protein, Chain A"/>
    <property type="match status" value="1"/>
</dbReference>
<dbReference type="InterPro" id="IPR011576">
    <property type="entry name" value="Pyridox_Oxase_N"/>
</dbReference>
<dbReference type="PANTHER" id="PTHR35176">
    <property type="entry name" value="HEME OXYGENASE HI_0854-RELATED"/>
    <property type="match status" value="1"/>
</dbReference>
<dbReference type="GO" id="GO:0070967">
    <property type="term" value="F:coenzyme F420 binding"/>
    <property type="evidence" value="ECO:0007669"/>
    <property type="project" value="TreeGrafter"/>
</dbReference>
<accession>A0A8J3SUN1</accession>
<evidence type="ECO:0000256" key="1">
    <source>
        <dbReference type="ARBA" id="ARBA00023002"/>
    </source>
</evidence>
<dbReference type="EMBL" id="BOOK01000005">
    <property type="protein sequence ID" value="GIH99132.1"/>
    <property type="molecule type" value="Genomic_DNA"/>
</dbReference>
<feature type="domain" description="Pyridoxamine 5'-phosphate oxidase N-terminal" evidence="2">
    <location>
        <begin position="26"/>
        <end position="150"/>
    </location>
</feature>
<dbReference type="GO" id="GO:0016627">
    <property type="term" value="F:oxidoreductase activity, acting on the CH-CH group of donors"/>
    <property type="evidence" value="ECO:0007669"/>
    <property type="project" value="TreeGrafter"/>
</dbReference>
<keyword evidence="1" id="KW-0560">Oxidoreductase</keyword>
<organism evidence="3 4">
    <name type="scientific">Planobispora takensis</name>
    <dbReference type="NCBI Taxonomy" id="1367882"/>
    <lineage>
        <taxon>Bacteria</taxon>
        <taxon>Bacillati</taxon>
        <taxon>Actinomycetota</taxon>
        <taxon>Actinomycetes</taxon>
        <taxon>Streptosporangiales</taxon>
        <taxon>Streptosporangiaceae</taxon>
        <taxon>Planobispora</taxon>
    </lineage>
</organism>
<evidence type="ECO:0000313" key="4">
    <source>
        <dbReference type="Proteomes" id="UP000634476"/>
    </source>
</evidence>
<dbReference type="AlphaFoldDB" id="A0A8J3SUN1"/>
<dbReference type="Proteomes" id="UP000634476">
    <property type="component" value="Unassembled WGS sequence"/>
</dbReference>
<reference evidence="3" key="1">
    <citation type="submission" date="2021-01" db="EMBL/GenBank/DDBJ databases">
        <title>Whole genome shotgun sequence of Planobispora takensis NBRC 109077.</title>
        <authorList>
            <person name="Komaki H."/>
            <person name="Tamura T."/>
        </authorList>
    </citation>
    <scope>NUCLEOTIDE SEQUENCE</scope>
    <source>
        <strain evidence="3">NBRC 109077</strain>
    </source>
</reference>
<dbReference type="GO" id="GO:0005829">
    <property type="term" value="C:cytosol"/>
    <property type="evidence" value="ECO:0007669"/>
    <property type="project" value="TreeGrafter"/>
</dbReference>
<evidence type="ECO:0000313" key="3">
    <source>
        <dbReference type="EMBL" id="GIH99132.1"/>
    </source>
</evidence>
<dbReference type="Pfam" id="PF01243">
    <property type="entry name" value="PNPOx_N"/>
    <property type="match status" value="1"/>
</dbReference>
<protein>
    <recommendedName>
        <fullName evidence="2">Pyridoxamine 5'-phosphate oxidase N-terminal domain-containing protein</fullName>
    </recommendedName>
</protein>
<dbReference type="RefSeq" id="WP_239129656.1">
    <property type="nucleotide sequence ID" value="NZ_BOOK01000005.1"/>
</dbReference>
<sequence length="170" mass="18777">MDTLVARLDERFSDPGARATPWAVTRRALEEAQLFWITTVRPGGRPHVTPLVAVWLDEALHFSTGPDERKAVNLTGNPHVVLTTGCNEWDRGLDVMVEGEARRVTGRDTLERLAAAWAAKWDGQWRYRVTDTGFTHDGGGSVLVFAVEPAKILAFTKGEFSQTSYVPAGE</sequence>
<comment type="caution">
    <text evidence="3">The sequence shown here is derived from an EMBL/GenBank/DDBJ whole genome shotgun (WGS) entry which is preliminary data.</text>
</comment>
<gene>
    <name evidence="3" type="ORF">Pta02_11410</name>
</gene>
<evidence type="ECO:0000259" key="2">
    <source>
        <dbReference type="Pfam" id="PF01243"/>
    </source>
</evidence>
<dbReference type="PANTHER" id="PTHR35176:SF4">
    <property type="entry name" value="PYRIDOXAMINE 5'-PHOSPHATE OXIDASE-RELATED FMN-BINDING"/>
    <property type="match status" value="1"/>
</dbReference>
<proteinExistence type="predicted"/>
<name>A0A8J3SUN1_9ACTN</name>
<dbReference type="InterPro" id="IPR012349">
    <property type="entry name" value="Split_barrel_FMN-bd"/>
</dbReference>
<dbReference type="InterPro" id="IPR052019">
    <property type="entry name" value="F420H2_bilvrd_red/Heme_oxyg"/>
</dbReference>
<dbReference type="SUPFAM" id="SSF50475">
    <property type="entry name" value="FMN-binding split barrel"/>
    <property type="match status" value="1"/>
</dbReference>
<keyword evidence="4" id="KW-1185">Reference proteome</keyword>